<feature type="transmembrane region" description="Helical" evidence="5">
    <location>
        <begin position="173"/>
        <end position="192"/>
    </location>
</feature>
<comment type="subcellular location">
    <subcellularLocation>
        <location evidence="1">Cell membrane</location>
        <topology evidence="1">Multi-pass membrane protein</topology>
    </subcellularLocation>
</comment>
<evidence type="ECO:0000259" key="6">
    <source>
        <dbReference type="PROSITE" id="PS50850"/>
    </source>
</evidence>
<feature type="transmembrane region" description="Helical" evidence="5">
    <location>
        <begin position="129"/>
        <end position="152"/>
    </location>
</feature>
<evidence type="ECO:0000313" key="7">
    <source>
        <dbReference type="EMBL" id="AZS89477.1"/>
    </source>
</evidence>
<reference evidence="7 9" key="2">
    <citation type="submission" date="2018-12" db="EMBL/GenBank/DDBJ databases">
        <title>Streptomyces griseoviridis F1-27 complete genome.</title>
        <authorList>
            <person name="Mariita R.M."/>
            <person name="Sello J.K."/>
        </authorList>
    </citation>
    <scope>NUCLEOTIDE SEQUENCE [LARGE SCALE GENOMIC DNA]</scope>
    <source>
        <strain evidence="7 9">F1-27</strain>
    </source>
</reference>
<evidence type="ECO:0000256" key="4">
    <source>
        <dbReference type="ARBA" id="ARBA00023136"/>
    </source>
</evidence>
<dbReference type="Proteomes" id="UP000501753">
    <property type="component" value="Chromosome"/>
</dbReference>
<dbReference type="InterPro" id="IPR020846">
    <property type="entry name" value="MFS_dom"/>
</dbReference>
<evidence type="ECO:0000313" key="8">
    <source>
        <dbReference type="EMBL" id="QCN83682.1"/>
    </source>
</evidence>
<dbReference type="Proteomes" id="UP000271291">
    <property type="component" value="Chromosome"/>
</dbReference>
<dbReference type="EMBL" id="CP034687">
    <property type="protein sequence ID" value="AZS89477.1"/>
    <property type="molecule type" value="Genomic_DNA"/>
</dbReference>
<dbReference type="Pfam" id="PF13347">
    <property type="entry name" value="MFS_2"/>
    <property type="match status" value="1"/>
</dbReference>
<dbReference type="PROSITE" id="PS50850">
    <property type="entry name" value="MFS"/>
    <property type="match status" value="1"/>
</dbReference>
<dbReference type="InterPro" id="IPR001927">
    <property type="entry name" value="Na/Gal_symport"/>
</dbReference>
<feature type="transmembrane region" description="Helical" evidence="5">
    <location>
        <begin position="338"/>
        <end position="359"/>
    </location>
</feature>
<reference evidence="8 10" key="1">
    <citation type="submission" date="2018-04" db="EMBL/GenBank/DDBJ databases">
        <title>Complete genome sequences of Streptomyces griseoviridis K61 and characterization of antagonistic properties of biological control agents.</title>
        <authorList>
            <person name="Mariita R.M."/>
            <person name="Sello J.K."/>
        </authorList>
    </citation>
    <scope>NUCLEOTIDE SEQUENCE [LARGE SCALE GENOMIC DNA]</scope>
    <source>
        <strain evidence="8 10">K61</strain>
    </source>
</reference>
<dbReference type="AlphaFoldDB" id="A0A3S9ZNV0"/>
<evidence type="ECO:0000256" key="5">
    <source>
        <dbReference type="SAM" id="Phobius"/>
    </source>
</evidence>
<evidence type="ECO:0000313" key="10">
    <source>
        <dbReference type="Proteomes" id="UP000501753"/>
    </source>
</evidence>
<protein>
    <submittedName>
        <fullName evidence="7">MFS transporter</fullName>
    </submittedName>
</protein>
<feature type="transmembrane region" description="Helical" evidence="5">
    <location>
        <begin position="249"/>
        <end position="274"/>
    </location>
</feature>
<feature type="transmembrane region" description="Helical" evidence="5">
    <location>
        <begin position="50"/>
        <end position="72"/>
    </location>
</feature>
<organism evidence="7 9">
    <name type="scientific">Streptomyces griseoviridis</name>
    <dbReference type="NCBI Taxonomy" id="45398"/>
    <lineage>
        <taxon>Bacteria</taxon>
        <taxon>Bacillati</taxon>
        <taxon>Actinomycetota</taxon>
        <taxon>Actinomycetes</taxon>
        <taxon>Kitasatosporales</taxon>
        <taxon>Streptomycetaceae</taxon>
        <taxon>Streptomyces</taxon>
    </lineage>
</organism>
<dbReference type="KEGG" id="sgd:ELQ87_38425"/>
<evidence type="ECO:0000313" key="9">
    <source>
        <dbReference type="Proteomes" id="UP000271291"/>
    </source>
</evidence>
<keyword evidence="3 5" id="KW-1133">Transmembrane helix</keyword>
<keyword evidence="4 5" id="KW-0472">Membrane</keyword>
<name>A0A3S9ZNV0_STRGD</name>
<dbReference type="EMBL" id="CP029078">
    <property type="protein sequence ID" value="QCN83682.1"/>
    <property type="molecule type" value="Genomic_DNA"/>
</dbReference>
<keyword evidence="10" id="KW-1185">Reference proteome</keyword>
<evidence type="ECO:0000256" key="1">
    <source>
        <dbReference type="ARBA" id="ARBA00004651"/>
    </source>
</evidence>
<gene>
    <name evidence="8" type="ORF">DDJ31_00810</name>
    <name evidence="7" type="ORF">ELQ87_38425</name>
</gene>
<feature type="domain" description="Major facilitator superfamily (MFS) profile" evidence="6">
    <location>
        <begin position="24"/>
        <end position="454"/>
    </location>
</feature>
<sequence>MPFPVLARTTRSAGPDPAVAASVPGRAEQAGYFAGNLGNIMLSTTISSFLLIYLTDVIGLAAGAVGVLLLVVRIVDAAVDPLAGYLLDHLPETRKGRFRSYLTGGGVIGAASFAALFLGPAWLPAPLAFAWVLYLLWGVAFPMMDIPLNALLPAITADPRARGRLAGIKGFTYLFGTMLVTAITLPIVDLFPSQRLGWQIYVGGLAVLSACLTALAARGVRERVRPLRADRYTPRELLRIFASGRTVPVLLTAKVATSAATGALLAAMPFYFTYNVGDKSMITVAALVMTVPMIAGSATAPLLGRRTGLKPVYLAALAISAAGVGIVLLAPYDSMAAILGGLAVAGLGLGMALTLNYALLAELTDYAEWAHGHRAEGGLASLASFAAKAGGGLGAGLTAYLLSRSGYVAGAEQTATALDGIRYAQAAAPLALALIGALVFLAYPLTPRLAARVAADLAARRATATTPH</sequence>
<dbReference type="GO" id="GO:0008643">
    <property type="term" value="P:carbohydrate transport"/>
    <property type="evidence" value="ECO:0007669"/>
    <property type="project" value="InterPro"/>
</dbReference>
<feature type="transmembrane region" description="Helical" evidence="5">
    <location>
        <begin position="312"/>
        <end position="332"/>
    </location>
</feature>
<proteinExistence type="predicted"/>
<dbReference type="PANTHER" id="PTHR11328:SF24">
    <property type="entry name" value="MAJOR FACILITATOR SUPERFAMILY (MFS) PROFILE DOMAIN-CONTAINING PROTEIN"/>
    <property type="match status" value="1"/>
</dbReference>
<dbReference type="RefSeq" id="WP_127182246.1">
    <property type="nucleotide sequence ID" value="NZ_CP029078.1"/>
</dbReference>
<dbReference type="Gene3D" id="1.20.1250.20">
    <property type="entry name" value="MFS general substrate transporter like domains"/>
    <property type="match status" value="2"/>
</dbReference>
<dbReference type="GO" id="GO:0006814">
    <property type="term" value="P:sodium ion transport"/>
    <property type="evidence" value="ECO:0007669"/>
    <property type="project" value="InterPro"/>
</dbReference>
<feature type="transmembrane region" description="Helical" evidence="5">
    <location>
        <begin position="101"/>
        <end position="123"/>
    </location>
</feature>
<evidence type="ECO:0000256" key="3">
    <source>
        <dbReference type="ARBA" id="ARBA00022989"/>
    </source>
</evidence>
<accession>A0A3S9ZNV0</accession>
<feature type="transmembrane region" description="Helical" evidence="5">
    <location>
        <begin position="198"/>
        <end position="217"/>
    </location>
</feature>
<feature type="transmembrane region" description="Helical" evidence="5">
    <location>
        <begin position="423"/>
        <end position="443"/>
    </location>
</feature>
<feature type="transmembrane region" description="Helical" evidence="5">
    <location>
        <begin position="280"/>
        <end position="300"/>
    </location>
</feature>
<dbReference type="InterPro" id="IPR036259">
    <property type="entry name" value="MFS_trans_sf"/>
</dbReference>
<dbReference type="PANTHER" id="PTHR11328">
    <property type="entry name" value="MAJOR FACILITATOR SUPERFAMILY DOMAIN-CONTAINING PROTEIN"/>
    <property type="match status" value="1"/>
</dbReference>
<dbReference type="GO" id="GO:0005886">
    <property type="term" value="C:plasma membrane"/>
    <property type="evidence" value="ECO:0007669"/>
    <property type="project" value="UniProtKB-SubCell"/>
</dbReference>
<dbReference type="InterPro" id="IPR039672">
    <property type="entry name" value="MFS_2"/>
</dbReference>
<evidence type="ECO:0000256" key="2">
    <source>
        <dbReference type="ARBA" id="ARBA00022692"/>
    </source>
</evidence>
<dbReference type="GO" id="GO:0015293">
    <property type="term" value="F:symporter activity"/>
    <property type="evidence" value="ECO:0007669"/>
    <property type="project" value="InterPro"/>
</dbReference>
<feature type="transmembrane region" description="Helical" evidence="5">
    <location>
        <begin position="379"/>
        <end position="403"/>
    </location>
</feature>
<dbReference type="NCBIfam" id="TIGR00792">
    <property type="entry name" value="gph"/>
    <property type="match status" value="1"/>
</dbReference>
<dbReference type="SUPFAM" id="SSF103473">
    <property type="entry name" value="MFS general substrate transporter"/>
    <property type="match status" value="1"/>
</dbReference>
<keyword evidence="2 5" id="KW-0812">Transmembrane</keyword>
<dbReference type="OrthoDB" id="3717977at2"/>